<keyword evidence="5" id="KW-0031">Aminopeptidase</keyword>
<dbReference type="STRING" id="1182568.SU48_07365"/>
<dbReference type="InterPro" id="IPR000994">
    <property type="entry name" value="Pept_M24"/>
</dbReference>
<feature type="domain" description="Peptidase M24" evidence="3">
    <location>
        <begin position="134"/>
        <end position="335"/>
    </location>
</feature>
<evidence type="ECO:0000259" key="4">
    <source>
        <dbReference type="Pfam" id="PF01321"/>
    </source>
</evidence>
<dbReference type="GO" id="GO:0004177">
    <property type="term" value="F:aminopeptidase activity"/>
    <property type="evidence" value="ECO:0007669"/>
    <property type="project" value="UniProtKB-KW"/>
</dbReference>
<dbReference type="EMBL" id="CP011387">
    <property type="protein sequence ID" value="ANE43618.1"/>
    <property type="molecule type" value="Genomic_DNA"/>
</dbReference>
<dbReference type="GO" id="GO:0046872">
    <property type="term" value="F:metal ion binding"/>
    <property type="evidence" value="ECO:0007669"/>
    <property type="project" value="UniProtKB-KW"/>
</dbReference>
<organism evidence="5 6">
    <name type="scientific">Deinococcus puniceus</name>
    <dbReference type="NCBI Taxonomy" id="1182568"/>
    <lineage>
        <taxon>Bacteria</taxon>
        <taxon>Thermotogati</taxon>
        <taxon>Deinococcota</taxon>
        <taxon>Deinococci</taxon>
        <taxon>Deinococcales</taxon>
        <taxon>Deinococcaceae</taxon>
        <taxon>Deinococcus</taxon>
    </lineage>
</organism>
<dbReference type="Gene3D" id="3.90.230.10">
    <property type="entry name" value="Creatinase/methionine aminopeptidase superfamily"/>
    <property type="match status" value="1"/>
</dbReference>
<dbReference type="PATRIC" id="fig|1182568.3.peg.1533"/>
<dbReference type="InterPro" id="IPR001714">
    <property type="entry name" value="Pept_M24_MAP"/>
</dbReference>
<dbReference type="InterPro" id="IPR029149">
    <property type="entry name" value="Creatin/AminoP/Spt16_N"/>
</dbReference>
<accession>A0A172T9B2</accession>
<dbReference type="PROSITE" id="PS00491">
    <property type="entry name" value="PROLINE_PEPTIDASE"/>
    <property type="match status" value="1"/>
</dbReference>
<reference evidence="5 6" key="1">
    <citation type="submission" date="2015-01" db="EMBL/GenBank/DDBJ databases">
        <title>Deinococcus puniceus/DY1/ whole genome sequencing.</title>
        <authorList>
            <person name="Kim M.K."/>
            <person name="Srinivasan S."/>
            <person name="Lee J.-J."/>
        </authorList>
    </citation>
    <scope>NUCLEOTIDE SEQUENCE [LARGE SCALE GENOMIC DNA]</scope>
    <source>
        <strain evidence="5 6">DY1</strain>
    </source>
</reference>
<dbReference type="InterPro" id="IPR001131">
    <property type="entry name" value="Peptidase_M24B_aminopep-P_CS"/>
</dbReference>
<keyword evidence="2" id="KW-0378">Hydrolase</keyword>
<dbReference type="CDD" id="cd01092">
    <property type="entry name" value="APP-like"/>
    <property type="match status" value="1"/>
</dbReference>
<dbReference type="InterPro" id="IPR036005">
    <property type="entry name" value="Creatinase/aminopeptidase-like"/>
</dbReference>
<dbReference type="InterPro" id="IPR050659">
    <property type="entry name" value="Peptidase_M24B"/>
</dbReference>
<protein>
    <submittedName>
        <fullName evidence="5">Aminopeptidase</fullName>
    </submittedName>
</protein>
<proteinExistence type="predicted"/>
<evidence type="ECO:0000256" key="1">
    <source>
        <dbReference type="ARBA" id="ARBA00022723"/>
    </source>
</evidence>
<evidence type="ECO:0000259" key="3">
    <source>
        <dbReference type="Pfam" id="PF00557"/>
    </source>
</evidence>
<dbReference type="PANTHER" id="PTHR46112">
    <property type="entry name" value="AMINOPEPTIDASE"/>
    <property type="match status" value="1"/>
</dbReference>
<keyword evidence="6" id="KW-1185">Reference proteome</keyword>
<dbReference type="GO" id="GO:0008235">
    <property type="term" value="F:metalloexopeptidase activity"/>
    <property type="evidence" value="ECO:0007669"/>
    <property type="project" value="UniProtKB-ARBA"/>
</dbReference>
<dbReference type="OrthoDB" id="9806388at2"/>
<dbReference type="RefSeq" id="WP_064014685.1">
    <property type="nucleotide sequence ID" value="NZ_CP011387.1"/>
</dbReference>
<dbReference type="Pfam" id="PF01321">
    <property type="entry name" value="Creatinase_N"/>
    <property type="match status" value="1"/>
</dbReference>
<dbReference type="Proteomes" id="UP000077363">
    <property type="component" value="Chromosome"/>
</dbReference>
<dbReference type="PANTHER" id="PTHR46112:SF3">
    <property type="entry name" value="AMINOPEPTIDASE YPDF"/>
    <property type="match status" value="1"/>
</dbReference>
<dbReference type="SUPFAM" id="SSF55920">
    <property type="entry name" value="Creatinase/aminopeptidase"/>
    <property type="match status" value="1"/>
</dbReference>
<dbReference type="AlphaFoldDB" id="A0A172T9B2"/>
<sequence length="349" mass="36937">MTQLADLQQVIREAGVDALWVSTPANVQALTGFSSGADGKVLVGPGDAVTLYTDSRYTVQAQEESRVTVHIARPPETFQHAADGLKGLRVGIEAEHLTVAGLEDLGQHWDAELVPMRGLIEGLRAIKSPEEVQAIREAQAVADHVFAEVRPMIRAGVRELDVALELELGLRRAGAEVGFDVIVASGPRGAMPHGVASGRVIEDGDLVTIDFGARLHGYHSDMTRTLAVGTPSDEMRRVYGAVLEAEEAAIAAVKPGMKCADLDAVARGILERHGLGEAFAHSLGHGVGLNIHEAPGLRKTSEEVLAAGMVITIEPGAYLPGVGGVRIEDLLLVTEDGYEVLSLTPKEAI</sequence>
<dbReference type="InterPro" id="IPR000587">
    <property type="entry name" value="Creatinase_N"/>
</dbReference>
<feature type="domain" description="Creatinase N-terminal" evidence="4">
    <location>
        <begin position="4"/>
        <end position="126"/>
    </location>
</feature>
<dbReference type="Pfam" id="PF00557">
    <property type="entry name" value="Peptidase_M24"/>
    <property type="match status" value="1"/>
</dbReference>
<dbReference type="Gene3D" id="3.40.350.10">
    <property type="entry name" value="Creatinase/prolidase N-terminal domain"/>
    <property type="match status" value="1"/>
</dbReference>
<evidence type="ECO:0000313" key="6">
    <source>
        <dbReference type="Proteomes" id="UP000077363"/>
    </source>
</evidence>
<evidence type="ECO:0000256" key="2">
    <source>
        <dbReference type="ARBA" id="ARBA00022801"/>
    </source>
</evidence>
<name>A0A172T9B2_9DEIO</name>
<evidence type="ECO:0000313" key="5">
    <source>
        <dbReference type="EMBL" id="ANE43618.1"/>
    </source>
</evidence>
<dbReference type="SUPFAM" id="SSF53092">
    <property type="entry name" value="Creatinase/prolidase N-terminal domain"/>
    <property type="match status" value="1"/>
</dbReference>
<dbReference type="PRINTS" id="PR00599">
    <property type="entry name" value="MAPEPTIDASE"/>
</dbReference>
<dbReference type="KEGG" id="dpu:SU48_07365"/>
<keyword evidence="1" id="KW-0479">Metal-binding</keyword>
<gene>
    <name evidence="5" type="ORF">SU48_07365</name>
</gene>
<keyword evidence="5" id="KW-0645">Protease</keyword>